<dbReference type="Gene3D" id="3.30.710.10">
    <property type="entry name" value="Potassium Channel Kv1.1, Chain A"/>
    <property type="match status" value="1"/>
</dbReference>
<dbReference type="EnsemblPlants" id="Zm00001eb049070_T001">
    <property type="protein sequence ID" value="Zm00001eb049070_P001"/>
    <property type="gene ID" value="Zm00001eb049070"/>
</dbReference>
<protein>
    <recommendedName>
        <fullName evidence="8">Speckle-type POZ protein</fullName>
    </recommendedName>
</protein>
<evidence type="ECO:0008006" key="8">
    <source>
        <dbReference type="Google" id="ProtNLM"/>
    </source>
</evidence>
<reference evidence="7" key="1">
    <citation type="submission" date="2015-12" db="EMBL/GenBank/DDBJ databases">
        <title>Update maize B73 reference genome by single molecule sequencing technologies.</title>
        <authorList>
            <consortium name="Maize Genome Sequencing Project"/>
            <person name="Ware D."/>
        </authorList>
    </citation>
    <scope>NUCLEOTIDE SEQUENCE [LARGE SCALE GENOMIC DNA]</scope>
    <source>
        <strain evidence="7">cv. B73</strain>
    </source>
</reference>
<dbReference type="InterPro" id="IPR000210">
    <property type="entry name" value="BTB/POZ_dom"/>
</dbReference>
<dbReference type="InParanoid" id="A0A804M050"/>
<dbReference type="PROSITE" id="PS50144">
    <property type="entry name" value="MATH"/>
    <property type="match status" value="1"/>
</dbReference>
<evidence type="ECO:0000313" key="6">
    <source>
        <dbReference type="EnsemblPlants" id="Zm00001eb049070_P001"/>
    </source>
</evidence>
<sequence>MAIISPNTGLIAASFAVSPSTFPRRRFVPKPYSLQNAAAPKLKSVNRAPRRRENSNSAGLVRNRRGAAERWSEREIEIIRFAMSSRAGGGKPLWSASTIVAKVASGYHILRIDGYSRTMETPTGESIASLPFSVGGRCWRIRYYPNGDKLENKEYISLYLNLHDRSVEAEKAQLMFRFVGDVAEQPLILGRLHTFEKQGWGYAKFIKRKDLEESKHLVDDSFSIRCDVAVRFNDVRVEKAPEAAAAAAMISVQPSDLHQHLGSLLLTQKGADVVFDVAGETFAAHRCVLAARSPVFTAELFGAMKEGHTGGVVRIEDMEPRAFKALLYFLYTDLLFPKTMATTMNQSEDGDVGGDDEDVLCQHLLVAADKYNLERLKSLCEKKLSECIHVGTVAIILTLAEQHRCPGLKKVCLHFLRSPANLRAVASSDAFKHLSSSCPSVMVELVAMLGNSA</sequence>
<dbReference type="PANTHER" id="PTHR26379:SF274">
    <property type="entry name" value="SPECKLE-TYPE POZ PROTEIN"/>
    <property type="match status" value="1"/>
</dbReference>
<dbReference type="Gramene" id="Zm00001eb049070_T001">
    <property type="protein sequence ID" value="Zm00001eb049070_P001"/>
    <property type="gene ID" value="Zm00001eb049070"/>
</dbReference>
<evidence type="ECO:0000259" key="5">
    <source>
        <dbReference type="PROSITE" id="PS50144"/>
    </source>
</evidence>
<comment type="pathway">
    <text evidence="1">Protein modification; protein ubiquitination.</text>
</comment>
<accession>A0A804M050</accession>
<keyword evidence="7" id="KW-1185">Reference proteome</keyword>
<evidence type="ECO:0000256" key="3">
    <source>
        <dbReference type="SAM" id="MobiDB-lite"/>
    </source>
</evidence>
<dbReference type="InterPro" id="IPR002083">
    <property type="entry name" value="MATH/TRAF_dom"/>
</dbReference>
<dbReference type="SMART" id="SM00061">
    <property type="entry name" value="MATH"/>
    <property type="match status" value="1"/>
</dbReference>
<dbReference type="Pfam" id="PF22486">
    <property type="entry name" value="MATH_2"/>
    <property type="match status" value="1"/>
</dbReference>
<dbReference type="InterPro" id="IPR011333">
    <property type="entry name" value="SKP1/BTB/POZ_sf"/>
</dbReference>
<dbReference type="Gene3D" id="1.25.40.420">
    <property type="match status" value="1"/>
</dbReference>
<dbReference type="CDD" id="cd00121">
    <property type="entry name" value="MATH"/>
    <property type="match status" value="1"/>
</dbReference>
<evidence type="ECO:0000256" key="2">
    <source>
        <dbReference type="ARBA" id="ARBA00010846"/>
    </source>
</evidence>
<reference evidence="6" key="3">
    <citation type="submission" date="2021-05" db="UniProtKB">
        <authorList>
            <consortium name="EnsemblPlants"/>
        </authorList>
    </citation>
    <scope>IDENTIFICATION</scope>
    <source>
        <strain evidence="6">cv. B73</strain>
    </source>
</reference>
<feature type="region of interest" description="Disordered" evidence="3">
    <location>
        <begin position="39"/>
        <end position="64"/>
    </location>
</feature>
<name>A0A804M050_MAIZE</name>
<comment type="similarity">
    <text evidence="2">Belongs to the Tdpoz family.</text>
</comment>
<feature type="domain" description="MATH" evidence="5">
    <location>
        <begin position="105"/>
        <end position="228"/>
    </location>
</feature>
<proteinExistence type="inferred from homology"/>
<dbReference type="InterPro" id="IPR008974">
    <property type="entry name" value="TRAF-like"/>
</dbReference>
<dbReference type="SUPFAM" id="SSF54695">
    <property type="entry name" value="POZ domain"/>
    <property type="match status" value="1"/>
</dbReference>
<evidence type="ECO:0000259" key="4">
    <source>
        <dbReference type="PROSITE" id="PS50097"/>
    </source>
</evidence>
<organism evidence="6 7">
    <name type="scientific">Zea mays</name>
    <name type="common">Maize</name>
    <dbReference type="NCBI Taxonomy" id="4577"/>
    <lineage>
        <taxon>Eukaryota</taxon>
        <taxon>Viridiplantae</taxon>
        <taxon>Streptophyta</taxon>
        <taxon>Embryophyta</taxon>
        <taxon>Tracheophyta</taxon>
        <taxon>Spermatophyta</taxon>
        <taxon>Magnoliopsida</taxon>
        <taxon>Liliopsida</taxon>
        <taxon>Poales</taxon>
        <taxon>Poaceae</taxon>
        <taxon>PACMAD clade</taxon>
        <taxon>Panicoideae</taxon>
        <taxon>Andropogonodae</taxon>
        <taxon>Andropogoneae</taxon>
        <taxon>Tripsacinae</taxon>
        <taxon>Zea</taxon>
    </lineage>
</organism>
<dbReference type="AlphaFoldDB" id="A0A804M050"/>
<dbReference type="Gene3D" id="2.60.210.10">
    <property type="entry name" value="Apoptosis, Tumor Necrosis Factor Receptor Associated Protein 2, Chain A"/>
    <property type="match status" value="1"/>
</dbReference>
<dbReference type="SUPFAM" id="SSF49599">
    <property type="entry name" value="TRAF domain-like"/>
    <property type="match status" value="1"/>
</dbReference>
<dbReference type="SMART" id="SM00225">
    <property type="entry name" value="BTB"/>
    <property type="match status" value="1"/>
</dbReference>
<reference evidence="6" key="2">
    <citation type="submission" date="2019-07" db="EMBL/GenBank/DDBJ databases">
        <authorList>
            <person name="Seetharam A."/>
            <person name="Woodhouse M."/>
            <person name="Cannon E."/>
        </authorList>
    </citation>
    <scope>NUCLEOTIDE SEQUENCE [LARGE SCALE GENOMIC DNA]</scope>
    <source>
        <strain evidence="6">cv. B73</strain>
    </source>
</reference>
<dbReference type="Pfam" id="PF24570">
    <property type="entry name" value="BACK_BPM_SPOP"/>
    <property type="match status" value="1"/>
</dbReference>
<feature type="domain" description="BTB" evidence="4">
    <location>
        <begin position="271"/>
        <end position="339"/>
    </location>
</feature>
<dbReference type="InterPro" id="IPR056423">
    <property type="entry name" value="BACK_BPM_SPOP"/>
</dbReference>
<dbReference type="PANTHER" id="PTHR26379">
    <property type="entry name" value="BTB/POZ AND MATH DOMAIN-CONTAINING PROTEIN 1"/>
    <property type="match status" value="1"/>
</dbReference>
<dbReference type="GO" id="GO:0016567">
    <property type="term" value="P:protein ubiquitination"/>
    <property type="evidence" value="ECO:0007669"/>
    <property type="project" value="InterPro"/>
</dbReference>
<dbReference type="PROSITE" id="PS50097">
    <property type="entry name" value="BTB"/>
    <property type="match status" value="1"/>
</dbReference>
<dbReference type="Proteomes" id="UP000007305">
    <property type="component" value="Chromosome 1"/>
</dbReference>
<evidence type="ECO:0000256" key="1">
    <source>
        <dbReference type="ARBA" id="ARBA00004906"/>
    </source>
</evidence>
<evidence type="ECO:0000313" key="7">
    <source>
        <dbReference type="Proteomes" id="UP000007305"/>
    </source>
</evidence>
<dbReference type="InterPro" id="IPR045005">
    <property type="entry name" value="BPM1-6"/>
</dbReference>
<dbReference type="Pfam" id="PF00651">
    <property type="entry name" value="BTB"/>
    <property type="match status" value="1"/>
</dbReference>